<dbReference type="AlphaFoldDB" id="A0A158P7F8"/>
<evidence type="ECO:0000256" key="1">
    <source>
        <dbReference type="ARBA" id="ARBA00004141"/>
    </source>
</evidence>
<dbReference type="GO" id="GO:0016020">
    <property type="term" value="C:membrane"/>
    <property type="evidence" value="ECO:0007669"/>
    <property type="project" value="UniProtKB-SubCell"/>
</dbReference>
<keyword evidence="7" id="KW-1185">Reference proteome</keyword>
<dbReference type="PANTHER" id="PTHR16119">
    <property type="entry name" value="TRANSMEMBRANE PROTEIN 144"/>
    <property type="match status" value="1"/>
</dbReference>
<comment type="subcellular location">
    <subcellularLocation>
        <location evidence="1">Membrane</location>
        <topology evidence="1">Multi-pass membrane protein</topology>
    </subcellularLocation>
</comment>
<name>A0A158P7F8_ANGCA</name>
<organism evidence="7 8">
    <name type="scientific">Angiostrongylus cantonensis</name>
    <name type="common">Rat lungworm</name>
    <dbReference type="NCBI Taxonomy" id="6313"/>
    <lineage>
        <taxon>Eukaryota</taxon>
        <taxon>Metazoa</taxon>
        <taxon>Ecdysozoa</taxon>
        <taxon>Nematoda</taxon>
        <taxon>Chromadorea</taxon>
        <taxon>Rhabditida</taxon>
        <taxon>Rhabditina</taxon>
        <taxon>Rhabditomorpha</taxon>
        <taxon>Strongyloidea</taxon>
        <taxon>Metastrongylidae</taxon>
        <taxon>Angiostrongylus</taxon>
    </lineage>
</organism>
<proteinExistence type="inferred from homology"/>
<dbReference type="InterPro" id="IPR012435">
    <property type="entry name" value="TMEM144"/>
</dbReference>
<evidence type="ECO:0000256" key="5">
    <source>
        <dbReference type="ARBA" id="ARBA00023136"/>
    </source>
</evidence>
<feature type="transmembrane region" description="Helical" evidence="6">
    <location>
        <begin position="85"/>
        <end position="111"/>
    </location>
</feature>
<sequence>MAEITNSSSITNEPLSAGVLVLGYVGLLVSCLSFGTMFTPLRQKNTKDGFFVQWVQCSVVSLVGFFINVIRGFPPFQWIAAISGLLYATGNVFSVPAVNGLGMGIAFLIWGSLQASHPLKKPLFCIATASYDIPCMKSIIVGWSVSRFGLYGLLESTEVKHSVLNYIGVIITLISGVLFIFVKQTNERSVADGDDVDETAQELTIKDECRGEHVVLNTTSDSNTSQTTENRNLFRKKLPLLGTAVMGEILRKKFRYLLMTMGLATLHGLMMTPIEKLKQRHPSGDLYQALDYVWSFYSSVFVASTIYFFLYCVIRRKEAYVNSDLVLPSVGYGVLWTTGMTMWMLSSGVLLQVIAYPIVTRVCIRKLCCIN</sequence>
<evidence type="ECO:0000256" key="3">
    <source>
        <dbReference type="ARBA" id="ARBA00022692"/>
    </source>
</evidence>
<feature type="transmembrane region" description="Helical" evidence="6">
    <location>
        <begin position="15"/>
        <end position="38"/>
    </location>
</feature>
<keyword evidence="3 6" id="KW-0812">Transmembrane</keyword>
<keyword evidence="5 6" id="KW-0472">Membrane</keyword>
<feature type="transmembrane region" description="Helical" evidence="6">
    <location>
        <begin position="256"/>
        <end position="274"/>
    </location>
</feature>
<reference evidence="7" key="1">
    <citation type="submission" date="2012-09" db="EMBL/GenBank/DDBJ databases">
        <authorList>
            <person name="Martin A.A."/>
        </authorList>
    </citation>
    <scope>NUCLEOTIDE SEQUENCE</scope>
</reference>
<dbReference type="WBParaSite" id="ACAC_0000239301-mRNA-1">
    <property type="protein sequence ID" value="ACAC_0000239301-mRNA-1"/>
    <property type="gene ID" value="ACAC_0000239301"/>
</dbReference>
<dbReference type="STRING" id="6313.A0A158P7F8"/>
<feature type="transmembrane region" description="Helical" evidence="6">
    <location>
        <begin position="334"/>
        <end position="359"/>
    </location>
</feature>
<keyword evidence="4 6" id="KW-1133">Transmembrane helix</keyword>
<feature type="transmembrane region" description="Helical" evidence="6">
    <location>
        <begin position="123"/>
        <end position="143"/>
    </location>
</feature>
<accession>A0A158P7F8</accession>
<feature type="transmembrane region" description="Helical" evidence="6">
    <location>
        <begin position="50"/>
        <end position="73"/>
    </location>
</feature>
<evidence type="ECO:0000256" key="6">
    <source>
        <dbReference type="SAM" id="Phobius"/>
    </source>
</evidence>
<protein>
    <submittedName>
        <fullName evidence="8">UNC93-like protein</fullName>
    </submittedName>
</protein>
<dbReference type="Proteomes" id="UP000035642">
    <property type="component" value="Unassembled WGS sequence"/>
</dbReference>
<dbReference type="PANTHER" id="PTHR16119:SF18">
    <property type="entry name" value="TRANSMEMBRANE PROTEIN 144 HOMOLOG"/>
    <property type="match status" value="1"/>
</dbReference>
<evidence type="ECO:0000256" key="4">
    <source>
        <dbReference type="ARBA" id="ARBA00022989"/>
    </source>
</evidence>
<evidence type="ECO:0000256" key="2">
    <source>
        <dbReference type="ARBA" id="ARBA00005731"/>
    </source>
</evidence>
<evidence type="ECO:0000313" key="8">
    <source>
        <dbReference type="WBParaSite" id="ACAC_0000239301-mRNA-1"/>
    </source>
</evidence>
<dbReference type="Pfam" id="PF07857">
    <property type="entry name" value="TMEM144"/>
    <property type="match status" value="2"/>
</dbReference>
<dbReference type="InterPro" id="IPR010651">
    <property type="entry name" value="Sugar_transport"/>
</dbReference>
<feature type="transmembrane region" description="Helical" evidence="6">
    <location>
        <begin position="294"/>
        <end position="314"/>
    </location>
</feature>
<comment type="similarity">
    <text evidence="2">Belongs to the TMEM144 family.</text>
</comment>
<reference evidence="8" key="2">
    <citation type="submission" date="2016-04" db="UniProtKB">
        <authorList>
            <consortium name="WormBaseParasite"/>
        </authorList>
    </citation>
    <scope>IDENTIFICATION</scope>
</reference>
<feature type="transmembrane region" description="Helical" evidence="6">
    <location>
        <begin position="163"/>
        <end position="182"/>
    </location>
</feature>
<evidence type="ECO:0000313" key="7">
    <source>
        <dbReference type="Proteomes" id="UP000035642"/>
    </source>
</evidence>
<dbReference type="GO" id="GO:0015144">
    <property type="term" value="F:carbohydrate transmembrane transporter activity"/>
    <property type="evidence" value="ECO:0007669"/>
    <property type="project" value="InterPro"/>
</dbReference>